<dbReference type="Proteomes" id="UP000031866">
    <property type="component" value="Chromosome"/>
</dbReference>
<evidence type="ECO:0000259" key="2">
    <source>
        <dbReference type="PROSITE" id="PS51740"/>
    </source>
</evidence>
<dbReference type="NCBIfam" id="TIGR01439">
    <property type="entry name" value="lp_hng_hel_AbrB"/>
    <property type="match status" value="1"/>
</dbReference>
<dbReference type="RefSeq" id="WP_041896119.1">
    <property type="nucleotide sequence ID" value="NZ_CP010086.2"/>
</dbReference>
<dbReference type="InterPro" id="IPR007159">
    <property type="entry name" value="SpoVT-AbrB_dom"/>
</dbReference>
<protein>
    <submittedName>
        <fullName evidence="3">AbrB family transcriptional regulator</fullName>
    </submittedName>
</protein>
<dbReference type="EMBL" id="CP010086">
    <property type="protein sequence ID" value="AJG98831.1"/>
    <property type="molecule type" value="Genomic_DNA"/>
</dbReference>
<dbReference type="InterPro" id="IPR052731">
    <property type="entry name" value="B_subtilis_Trans_State_Reg"/>
</dbReference>
<dbReference type="PANTHER" id="PTHR36432">
    <property type="match status" value="1"/>
</dbReference>
<keyword evidence="1" id="KW-0238">DNA-binding</keyword>
<dbReference type="AlphaFoldDB" id="A0A0B5QKR9"/>
<feature type="domain" description="SpoVT-AbrB" evidence="2">
    <location>
        <begin position="5"/>
        <end position="50"/>
    </location>
</feature>
<reference evidence="4" key="1">
    <citation type="submission" date="2014-12" db="EMBL/GenBank/DDBJ databases">
        <title>Genome sequence of Clostridium beijerinckii strain 59B.</title>
        <authorList>
            <person name="Little G.T."/>
            <person name="Minton N.P."/>
        </authorList>
    </citation>
    <scope>NUCLEOTIDE SEQUENCE [LARGE SCALE GENOMIC DNA]</scope>
    <source>
        <strain evidence="4">59B</strain>
    </source>
</reference>
<evidence type="ECO:0000313" key="4">
    <source>
        <dbReference type="Proteomes" id="UP000031866"/>
    </source>
</evidence>
<name>A0A0B5QKR9_CLOBE</name>
<organism evidence="3 4">
    <name type="scientific">Clostridium beijerinckii</name>
    <name type="common">Clostridium MP</name>
    <dbReference type="NCBI Taxonomy" id="1520"/>
    <lineage>
        <taxon>Bacteria</taxon>
        <taxon>Bacillati</taxon>
        <taxon>Bacillota</taxon>
        <taxon>Clostridia</taxon>
        <taxon>Eubacteriales</taxon>
        <taxon>Clostridiaceae</taxon>
        <taxon>Clostridium</taxon>
    </lineage>
</organism>
<sequence>MKSTGIVRAVDPLGRIVIPMELRKTLGITELSSMEIFTDNESIILRKYNPGCSCCKEAGVELKEVSGIKLCAKCIEKIKKL</sequence>
<proteinExistence type="predicted"/>
<accession>A0A0B5QKR9</accession>
<gene>
    <name evidence="3" type="ORF">LF65_02245</name>
</gene>
<dbReference type="PROSITE" id="PS51740">
    <property type="entry name" value="SPOVT_ABRB"/>
    <property type="match status" value="1"/>
</dbReference>
<evidence type="ECO:0000313" key="3">
    <source>
        <dbReference type="EMBL" id="AJG98831.1"/>
    </source>
</evidence>
<dbReference type="KEGG" id="cbei:LF65_02245"/>
<evidence type="ECO:0000256" key="1">
    <source>
        <dbReference type="PROSITE-ProRule" id="PRU01076"/>
    </source>
</evidence>
<dbReference type="Pfam" id="PF04014">
    <property type="entry name" value="MazE_antitoxin"/>
    <property type="match status" value="1"/>
</dbReference>
<dbReference type="GO" id="GO:0003677">
    <property type="term" value="F:DNA binding"/>
    <property type="evidence" value="ECO:0007669"/>
    <property type="project" value="UniProtKB-UniRule"/>
</dbReference>
<dbReference type="STRING" id="1520.LF65_02245"/>
<dbReference type="Gene3D" id="2.10.260.10">
    <property type="match status" value="1"/>
</dbReference>
<dbReference type="OrthoDB" id="9782993at2"/>
<dbReference type="SUPFAM" id="SSF89447">
    <property type="entry name" value="AbrB/MazE/MraZ-like"/>
    <property type="match status" value="1"/>
</dbReference>
<dbReference type="InterPro" id="IPR037914">
    <property type="entry name" value="SpoVT-AbrB_sf"/>
</dbReference>
<dbReference type="SMART" id="SM00966">
    <property type="entry name" value="SpoVT_AbrB"/>
    <property type="match status" value="1"/>
</dbReference>
<dbReference type="PANTHER" id="PTHR36432:SF4">
    <property type="entry name" value="TRANSITION STATE REGULATOR ABH-RELATED"/>
    <property type="match status" value="1"/>
</dbReference>